<evidence type="ECO:0000256" key="1">
    <source>
        <dbReference type="SAM" id="SignalP"/>
    </source>
</evidence>
<keyword evidence="1" id="KW-0732">Signal</keyword>
<dbReference type="EMBL" id="BDGU01000309">
    <property type="protein sequence ID" value="GAW06230.1"/>
    <property type="molecule type" value="Genomic_DNA"/>
</dbReference>
<evidence type="ECO:0000313" key="2">
    <source>
        <dbReference type="EMBL" id="GAW06230.1"/>
    </source>
</evidence>
<proteinExistence type="predicted"/>
<name>A0A1Q3EGC5_LENED</name>
<dbReference type="AlphaFoldDB" id="A0A1Q3EGC5"/>
<keyword evidence="3" id="KW-1185">Reference proteome</keyword>
<sequence length="133" mass="15194">MYLNPVFLSLWLLASMIHAIPINSTHAILNTLSSHISSFKEYAWPQPIIHIHFLPGASGEPYYEPYPNTVQPAGLVPRIRQVMAMHFQFVDSSWQFRFRNGYNGSEELTGFTVNFTGPVNENCMEGRWCTMAI</sequence>
<gene>
    <name evidence="2" type="ORF">LENED_008138</name>
</gene>
<reference evidence="2 3" key="1">
    <citation type="submission" date="2016-08" db="EMBL/GenBank/DDBJ databases">
        <authorList>
            <consortium name="Lentinula edodes genome sequencing consortium"/>
            <person name="Sakamoto Y."/>
            <person name="Nakade K."/>
            <person name="Sato S."/>
            <person name="Yoshida Y."/>
            <person name="Miyazaki K."/>
            <person name="Natsume S."/>
            <person name="Konno N."/>
        </authorList>
    </citation>
    <scope>NUCLEOTIDE SEQUENCE [LARGE SCALE GENOMIC DNA]</scope>
    <source>
        <strain evidence="2 3">NBRC 111202</strain>
    </source>
</reference>
<feature type="chain" id="PRO_5012681920" evidence="1">
    <location>
        <begin position="20"/>
        <end position="133"/>
    </location>
</feature>
<dbReference type="OrthoDB" id="2818119at2759"/>
<accession>A0A1Q3EGC5</accession>
<organism evidence="2 3">
    <name type="scientific">Lentinula edodes</name>
    <name type="common">Shiitake mushroom</name>
    <name type="synonym">Lentinus edodes</name>
    <dbReference type="NCBI Taxonomy" id="5353"/>
    <lineage>
        <taxon>Eukaryota</taxon>
        <taxon>Fungi</taxon>
        <taxon>Dikarya</taxon>
        <taxon>Basidiomycota</taxon>
        <taxon>Agaricomycotina</taxon>
        <taxon>Agaricomycetes</taxon>
        <taxon>Agaricomycetidae</taxon>
        <taxon>Agaricales</taxon>
        <taxon>Marasmiineae</taxon>
        <taxon>Omphalotaceae</taxon>
        <taxon>Lentinula</taxon>
    </lineage>
</organism>
<dbReference type="Proteomes" id="UP000188533">
    <property type="component" value="Unassembled WGS sequence"/>
</dbReference>
<protein>
    <submittedName>
        <fullName evidence="2">Uncharacterized protein</fullName>
    </submittedName>
</protein>
<evidence type="ECO:0000313" key="3">
    <source>
        <dbReference type="Proteomes" id="UP000188533"/>
    </source>
</evidence>
<reference evidence="2 3" key="2">
    <citation type="submission" date="2017-02" db="EMBL/GenBank/DDBJ databases">
        <title>A genome survey and senescence transcriptome analysis in Lentinula edodes.</title>
        <authorList>
            <person name="Sakamoto Y."/>
            <person name="Nakade K."/>
            <person name="Sato S."/>
            <person name="Yoshida Y."/>
            <person name="Miyazaki K."/>
            <person name="Natsume S."/>
            <person name="Konno N."/>
        </authorList>
    </citation>
    <scope>NUCLEOTIDE SEQUENCE [LARGE SCALE GENOMIC DNA]</scope>
    <source>
        <strain evidence="2 3">NBRC 111202</strain>
    </source>
</reference>
<comment type="caution">
    <text evidence="2">The sequence shown here is derived from an EMBL/GenBank/DDBJ whole genome shotgun (WGS) entry which is preliminary data.</text>
</comment>
<feature type="signal peptide" evidence="1">
    <location>
        <begin position="1"/>
        <end position="19"/>
    </location>
</feature>